<protein>
    <recommendedName>
        <fullName evidence="4">phenylalanine ammonia-lyase</fullName>
        <ecNumber evidence="4">4.3.1.24</ecNumber>
    </recommendedName>
</protein>
<dbReference type="Proteomes" id="UP001187471">
    <property type="component" value="Unassembled WGS sequence"/>
</dbReference>
<gene>
    <name evidence="7" type="ORF">RJ640_005958</name>
</gene>
<accession>A0AA88UGZ2</accession>
<dbReference type="InterPro" id="IPR008948">
    <property type="entry name" value="L-Aspartase-like"/>
</dbReference>
<dbReference type="InterPro" id="IPR001106">
    <property type="entry name" value="Aromatic_Lyase"/>
</dbReference>
<proteinExistence type="inferred from homology"/>
<comment type="subunit">
    <text evidence="3">Homotetramer.</text>
</comment>
<dbReference type="InterPro" id="IPR024083">
    <property type="entry name" value="Fumarase/histidase_N"/>
</dbReference>
<evidence type="ECO:0000256" key="6">
    <source>
        <dbReference type="SAM" id="MobiDB-lite"/>
    </source>
</evidence>
<comment type="function">
    <text evidence="1">This is a key enzyme of plant metabolism catalyzing the first reaction in the biosynthesis from L-phenylalanine of a wide variety of natural products based on the phenylpropane skeleton.</text>
</comment>
<evidence type="ECO:0000256" key="1">
    <source>
        <dbReference type="ARBA" id="ARBA00002235"/>
    </source>
</evidence>
<evidence type="ECO:0000313" key="7">
    <source>
        <dbReference type="EMBL" id="KAK2981706.1"/>
    </source>
</evidence>
<dbReference type="GO" id="GO:0045548">
    <property type="term" value="F:phenylalanine ammonia-lyase activity"/>
    <property type="evidence" value="ECO:0007669"/>
    <property type="project" value="UniProtKB-EC"/>
</dbReference>
<dbReference type="SUPFAM" id="SSF48557">
    <property type="entry name" value="L-aspartase-like"/>
    <property type="match status" value="1"/>
</dbReference>
<evidence type="ECO:0000256" key="2">
    <source>
        <dbReference type="ARBA" id="ARBA00007238"/>
    </source>
</evidence>
<organism evidence="7 8">
    <name type="scientific">Escallonia rubra</name>
    <dbReference type="NCBI Taxonomy" id="112253"/>
    <lineage>
        <taxon>Eukaryota</taxon>
        <taxon>Viridiplantae</taxon>
        <taxon>Streptophyta</taxon>
        <taxon>Embryophyta</taxon>
        <taxon>Tracheophyta</taxon>
        <taxon>Spermatophyta</taxon>
        <taxon>Magnoliopsida</taxon>
        <taxon>eudicotyledons</taxon>
        <taxon>Gunneridae</taxon>
        <taxon>Pentapetalae</taxon>
        <taxon>asterids</taxon>
        <taxon>campanulids</taxon>
        <taxon>Escalloniales</taxon>
        <taxon>Escalloniaceae</taxon>
        <taxon>Escallonia</taxon>
    </lineage>
</organism>
<reference evidence="7" key="1">
    <citation type="submission" date="2022-12" db="EMBL/GenBank/DDBJ databases">
        <title>Draft genome assemblies for two species of Escallonia (Escalloniales).</title>
        <authorList>
            <person name="Chanderbali A."/>
            <person name="Dervinis C."/>
            <person name="Anghel I."/>
            <person name="Soltis D."/>
            <person name="Soltis P."/>
            <person name="Zapata F."/>
        </authorList>
    </citation>
    <scope>NUCLEOTIDE SEQUENCE</scope>
    <source>
        <strain evidence="7">UCBG92.1500</strain>
        <tissue evidence="7">Leaf</tissue>
    </source>
</reference>
<dbReference type="PANTHER" id="PTHR10362">
    <property type="entry name" value="HISTIDINE AMMONIA-LYASE"/>
    <property type="match status" value="1"/>
</dbReference>
<keyword evidence="8" id="KW-1185">Reference proteome</keyword>
<sequence>MPSPPRRFQDPLNWGAAAEALKGSHLDEVKRMVEEFRRPVVAAVAAAGGGAAVELCDSARAGVKASSDWVMGSMNKGTDSYGVTTGRTKQGAALQKELIRLMHFGYLSCLKCEVDFENSDDVPRALKKKKKNGKKGCEKVTGPSTAVGLGQHGNVPTQLEHNTNSTRKKFCTSS</sequence>
<evidence type="ECO:0000256" key="3">
    <source>
        <dbReference type="ARBA" id="ARBA00011881"/>
    </source>
</evidence>
<dbReference type="EMBL" id="JAVXUO010001489">
    <property type="protein sequence ID" value="KAK2981706.1"/>
    <property type="molecule type" value="Genomic_DNA"/>
</dbReference>
<feature type="compositionally biased region" description="Polar residues" evidence="6">
    <location>
        <begin position="154"/>
        <end position="165"/>
    </location>
</feature>
<dbReference type="GO" id="GO:0006559">
    <property type="term" value="P:L-phenylalanine catabolic process"/>
    <property type="evidence" value="ECO:0007669"/>
    <property type="project" value="UniProtKB-KW"/>
</dbReference>
<evidence type="ECO:0000313" key="8">
    <source>
        <dbReference type="Proteomes" id="UP001187471"/>
    </source>
</evidence>
<comment type="similarity">
    <text evidence="2">Belongs to the PAL/histidase family.</text>
</comment>
<evidence type="ECO:0000256" key="5">
    <source>
        <dbReference type="ARBA" id="ARBA00023232"/>
    </source>
</evidence>
<comment type="caution">
    <text evidence="7">The sequence shown here is derived from an EMBL/GenBank/DDBJ whole genome shotgun (WGS) entry which is preliminary data.</text>
</comment>
<name>A0AA88UGZ2_9ASTE</name>
<dbReference type="AlphaFoldDB" id="A0AA88UGZ2"/>
<dbReference type="Gene3D" id="1.10.275.10">
    <property type="entry name" value="Fumarase/aspartase (N-terminal domain)"/>
    <property type="match status" value="1"/>
</dbReference>
<feature type="region of interest" description="Disordered" evidence="6">
    <location>
        <begin position="127"/>
        <end position="174"/>
    </location>
</feature>
<dbReference type="EC" id="4.3.1.24" evidence="4"/>
<keyword evidence="5" id="KW-0585">Phenylalanine catabolism</keyword>
<evidence type="ECO:0000256" key="4">
    <source>
        <dbReference type="ARBA" id="ARBA00012139"/>
    </source>
</evidence>